<dbReference type="InterPro" id="IPR036179">
    <property type="entry name" value="Ig-like_dom_sf"/>
</dbReference>
<keyword evidence="10" id="KW-0812">Transmembrane</keyword>
<dbReference type="Pfam" id="PF00008">
    <property type="entry name" value="EGF"/>
    <property type="match status" value="1"/>
</dbReference>
<feature type="transmembrane region" description="Helical" evidence="10">
    <location>
        <begin position="1308"/>
        <end position="1328"/>
    </location>
</feature>
<feature type="domain" description="EGF-like" evidence="12">
    <location>
        <begin position="968"/>
        <end position="1004"/>
    </location>
</feature>
<dbReference type="CDD" id="cd00063">
    <property type="entry name" value="FN3"/>
    <property type="match status" value="2"/>
</dbReference>
<organism evidence="15 16">
    <name type="scientific">Strongyloides stercoralis</name>
    <name type="common">Threadworm</name>
    <dbReference type="NCBI Taxonomy" id="6248"/>
    <lineage>
        <taxon>Eukaryota</taxon>
        <taxon>Metazoa</taxon>
        <taxon>Ecdysozoa</taxon>
        <taxon>Nematoda</taxon>
        <taxon>Chromadorea</taxon>
        <taxon>Rhabditida</taxon>
        <taxon>Tylenchina</taxon>
        <taxon>Panagrolaimomorpha</taxon>
        <taxon>Strongyloidoidea</taxon>
        <taxon>Strongyloididae</taxon>
        <taxon>Strongyloides</taxon>
    </lineage>
</organism>
<evidence type="ECO:0000313" key="16">
    <source>
        <dbReference type="WBParaSite" id="TCONS_00015499.p1"/>
    </source>
</evidence>
<dbReference type="PROSITE" id="PS50853">
    <property type="entry name" value="FN3"/>
    <property type="match status" value="2"/>
</dbReference>
<evidence type="ECO:0000256" key="7">
    <source>
        <dbReference type="PROSITE-ProRule" id="PRU00076"/>
    </source>
</evidence>
<feature type="transmembrane region" description="Helical" evidence="10">
    <location>
        <begin position="346"/>
        <end position="369"/>
    </location>
</feature>
<feature type="region of interest" description="Disordered" evidence="9">
    <location>
        <begin position="5733"/>
        <end position="5777"/>
    </location>
</feature>
<feature type="domain" description="EGF-like" evidence="12">
    <location>
        <begin position="1053"/>
        <end position="1089"/>
    </location>
</feature>
<dbReference type="GO" id="GO:0007157">
    <property type="term" value="P:heterophilic cell-cell adhesion via plasma membrane cell adhesion molecules"/>
    <property type="evidence" value="ECO:0007669"/>
    <property type="project" value="TreeGrafter"/>
</dbReference>
<dbReference type="PROSITE" id="PS01186">
    <property type="entry name" value="EGF_2"/>
    <property type="match status" value="5"/>
</dbReference>
<protein>
    <submittedName>
        <fullName evidence="16">EB domain-containing protein</fullName>
    </submittedName>
</protein>
<dbReference type="SMART" id="SM00409">
    <property type="entry name" value="IG"/>
    <property type="match status" value="4"/>
</dbReference>
<dbReference type="InterPro" id="IPR013098">
    <property type="entry name" value="Ig_I-set"/>
</dbReference>
<dbReference type="InterPro" id="IPR028150">
    <property type="entry name" value="Lustrin_cystein"/>
</dbReference>
<dbReference type="InterPro" id="IPR036028">
    <property type="entry name" value="SH3-like_dom_sf"/>
</dbReference>
<evidence type="ECO:0000256" key="10">
    <source>
        <dbReference type="SAM" id="Phobius"/>
    </source>
</evidence>
<dbReference type="InterPro" id="IPR035899">
    <property type="entry name" value="DBL_dom_sf"/>
</dbReference>
<dbReference type="InterPro" id="IPR007110">
    <property type="entry name" value="Ig-like_dom"/>
</dbReference>
<dbReference type="InterPro" id="IPR003598">
    <property type="entry name" value="Ig_sub2"/>
</dbReference>
<dbReference type="InterPro" id="IPR003599">
    <property type="entry name" value="Ig_sub"/>
</dbReference>
<feature type="domain" description="EGF-like" evidence="12">
    <location>
        <begin position="878"/>
        <end position="914"/>
    </location>
</feature>
<feature type="domain" description="EGF-like" evidence="12">
    <location>
        <begin position="1007"/>
        <end position="1043"/>
    </location>
</feature>
<dbReference type="GO" id="GO:0005509">
    <property type="term" value="F:calcium ion binding"/>
    <property type="evidence" value="ECO:0007669"/>
    <property type="project" value="InterPro"/>
</dbReference>
<name>A0AAF5DN51_STRER</name>
<evidence type="ECO:0000256" key="6">
    <source>
        <dbReference type="ARBA" id="ARBA00023157"/>
    </source>
</evidence>
<evidence type="ECO:0000256" key="2">
    <source>
        <dbReference type="ARBA" id="ARBA00022443"/>
    </source>
</evidence>
<feature type="domain" description="Fibronectin type-III" evidence="14">
    <location>
        <begin position="3056"/>
        <end position="3154"/>
    </location>
</feature>
<dbReference type="SMART" id="SM00181">
    <property type="entry name" value="EGF"/>
    <property type="match status" value="6"/>
</dbReference>
<dbReference type="SMART" id="SM00060">
    <property type="entry name" value="FN3"/>
    <property type="match status" value="2"/>
</dbReference>
<evidence type="ECO:0000256" key="4">
    <source>
        <dbReference type="ARBA" id="ARBA00022729"/>
    </source>
</evidence>
<feature type="disulfide bond" evidence="7">
    <location>
        <begin position="1033"/>
        <end position="1042"/>
    </location>
</feature>
<sequence>MTLKKTFLLFSKIDDITKHFVFIDFFSIYYKLLNYCLYFYFNNYKKSLIFKRMYLKLTLIIFLSIKYYFLSKIYYHILIQLTGTKDMINNLEIKKRHQSIEEDDNISIVHYTSFKKIFCSILIRLLLSAIFLGIAVLALIYAFNSAEKDRQTNHGPNIPGDTYSMYISQNCSNGFMRIEERIPKHHSNDSQQYKVTKIGSLWYQDDIKKRLVHRIGLDNDDWMYTYFIFEKYSYLDMPGKCTKLTNVTYNNYIKNMGLLNMRKIEDSIGIHDGKHIIDTLEYENIPSSDSIFNNSHPTVTTLYLEKNSCKWDLRFYEKSSTSLLSSVSFYFSSMIQGPQNDNMYKFLLYTIYYLFVIFLILTTFGYNYFVQSQSIFQCSQNDYNPVILSNHINQFCRDTYDCSNGATCMEATNNQNIKICCTSMVKATCPVNYTPVLDLSGQYIYCSMSNDSNCINESKCLQSPTQPGVYLCCKSTSAPFICPNNQDALVNNGQVELCNGPQNSCSVEGYTCQYSTTINKWVCCGSRANEVPYCKNGDLPYSLNNGEIYKCLLSASTCPIGYNCEESTIPSINVCCNSTETTITTKPPITISTTTTSPYVLSCPRNWNPYRYITGNYHLCNSVLDSISCPFGYSCVPSNFNDVFICCRYAMSFECSKKNSTLLLNNQPRLCSTSLPNSCPFDFDCLPSTISSINICCKKELELKCKNGREMSMINGSPQYCSNYGYQDTCKFGYMCDHSNIDGLNVCCYLNERILYFIIFYNHVCGQKLFVKKCQYIILKKKLFTNVFLNHVINNLIFNINFNMRFYNKLAVIYSLTFLSTNYVQGDLTCDRSDCSNHGNCFGSKTLPICVCDINYIGLKCETFIGSGSTGSLLPDNNLSICNSNKCNNHGACIENKSKVVCLCYPGYTGETCNEQSIGPNIDSSGSGHTIPCSSSDCNNNGVCIGSKGAFSCICKLGFVGSRCQTAPYALCDSKQCNNNGICLGTVDSYVCACNLGYSGEKCTTVSESLCDEKDCNNAGICMGTKSNFICLCSIGYSGKRCETPSITGTPLDTAFCTMKDCNGNGICFGSKLAPGCLCKLGYQGLRCEVEPLCNSALQCNNNGICVGTSTNGICLIKLSNEIILIVQKFIYININNLRRNDVINYITKNYQPHLKITTLTQFVNDNCKYFSYETCDPKLLPIIQCQYHKKALSVMSTNLSFISLSILLILIIVGVCCVIQNFAALLFYSNKYIIFNKIITKVFHENNILLSHSFNRYQIKNLFLLLRKNHIYQKHNFKCKMIIIKLKVFYYITMAQNMFLFIKKINFLYHLVHFIFISNLLHLVLLIHKQSLGQNFNVAKIFLKNGYTKNSGPKYFLKNFLNLISIYIYSLIQKFKVNYKISRCYNLNIICFSLKIVQIWHCPVDIALMVKWYNSRLPRGSPGFDSRSTHSFSQNFNFGHCITHAGSFEISTKLSQFFTMLLWHLKPSAKKKTYDVDSILLNQNVGMYYMEFGHLPSHLSKPENFSPHVINLSNSIDGAPKRPTKIVSIPPLVALYAESPALKQLNRGLDLQLSLSLLVNNASRFIGPRSENFNKPPSKRRGKNGSSRGISIGIQFLLTVSGELHGEQSTFVPLGPVSVALYCFVSKFSFVFKFSYPFFNARFTLCLLIDGISKERGFFILSNQKRSLFLVVLNCNPNIQPNVGPTKAPRTGFSANPNIGITFSGFIISSHKSSKFVIIEPPHFSLYSSNDFLNNTLSKILFLAYEGLICNPGLEMVDSNKSIIKFSAFLDNKECDCVLKRRFLSLLDIIFHGLLKLCYHLFFHHFSNVLIIVLLFKIMIYKISPMLNNKLPIKYGFGRTLQNFSIEVPFVKNLYEPNLLTNFSVVKIHFSIIHFFKRHHNKYKHIIITNIAIKSNMNKSLPIVYDNIRILKCGNWKQCIIYEFDKNKNLLSTNHKKIKEELNMNYKSYCTALICLLKKEIIIVKRNIRHLQNDYRLTSFIFIVLSKTYNIKKLYNLIKFYDLIHINIYIFIICKQILIFKIFKNIKRIISFKSIHIFIFFSWYFYCSINENVLNYFSKGFQCPNGWENVGYKCIKLVYDRMDTINAVKKCKSLSNSELVGFFIDGDNIGTFKNQLFNLIENLTHIGLNEPVWLLSDQMTLMKYNVKMSDMEYDLWNETSSVLLSNHSVAIKVSDKKCCNIISVDKNNEYPFICVLPTNEIKKLLFDQTFFKEKTPKLIDMPQSYYFYSSAQDTTIKLNCKTSPKTPSNIIWYKGGVEEIKFSKNNDSYILSGGSLIIPIYKNQKDIENYHCVAVNKYGAIRSPTATIVPTYIDKFRATRLPEYAYTNENMGSKIECQAPKHYPKSYSFSWLHSDSTEKFVSQNERIFISMDGTLYFSYNIKSDAKTYACSIALDTIGSGQYGPFFRFILPQNTRVDGPEYGFPPIIEEYKPQIFPENPSIGKTVYIECFAYGFPPPTYKWSRMDGKNLPSQSKLINYGRILKIENPQEEDEGKYMCVAENSLGNDYSEKPPFFLEKLNDINSHINSTIELRCRLLINNKHEYYSKDIQLEWFKNGIPINPILMDGKDRMRFIINYDHLTILNAQIRDSGTYQCLATNEISYDTTYSYVKISNFKPKFFSSQFPKQIIAIKGVQLDIPCFHTASPIGTSSWKSLETNDYIGFEKSNVWQTVNESNVAILHFEKLDEKDTGLYECTAQNVIGSSSAILKIVVIMKPTIHISNLGWTEDSARLKCEVEMYCDETNICPETQLNWQLNNQNLFSKQINENEYKTKINIREISSKFSKGLLKVNQISTLDIKGSIKKKDVNRFSCQSIFGTAITEIKPELSYLHDHIILNLDNIYVTDNSIYTDWIIEESLKKDIKKYDNIKIFLEWMDKNEQKWYRYNEISNEQFFNSNIINFQITNLTEGENYKLRILLELKDNNQIQIESNKWIYLFNSTIYDEEYLFEWKKLREDVIEVLWDFINLEKDLTLEKYYNISWEYYVSHVKHGNNDLTLLTFFDITQDNSKRIYLPKHDGIIQCRKMKIKIIPIINGFNSNSIIKKEITISNNIYDLKATNIKIISLNSTSIKIDWTWDKKNECADAYGTKIICYYRSNESEIESTITQLISNSYTSWILYNLQSETQYNCTIIPVDDNGRHGDGNIYESIITKEEAPTEIPKLNIIDIRWKNNNATLLLQWSPIKLIHSQNRRKIDYINNIGYIIFIYEGSTAEIPSQLKIPLSTFIHPNDLSVELRGLSLMLEYRISVAGYNEGGIGNESKQRIIRIDSKLLIKSAFFELILIVLLIFGQTYSSASTKTSYFDFFLTFKNCFLAILTLISGVKYDTNGCERTSLLCVIILCPNNPLKCEITCLRNNVFCGGIHKISHNDSAVNVERIFFCIFGIYSAKPILLKYSPTCSDVQSTNCCNDGRLHGKEKYDGLQNRLETLLCICNGFVLSVLCEELLFKRPIKFLNVDLVLSLLNVGVLELPIDHNKNSFILFLLSLLKLNKFSTTFFVLEILGDIILSLLLPILNDFDFKSCFLPFGGKSSFLPCLFCSTNVQYLLGILDKKASDETEHERCIGLGGEGDVEDVIGELICAKFTGYELECVIFSLESSIPRLNYFKKYILQLLLIFWHTLTLCNNKCIYKFIYIQYTASVIFVASLLESNEIFLSIFRQCESADLLIYLSLIVLHDFEVFQFLAHHQVFNKKMIKKDVSRNMLRSIHGIVVFYCKERNKLWKVSEDKLKIIIIYVRSMRYKYIIVYVNYQIMKTLSGSKRNNRFKVYNVIYILQIFLCNKFKNKIIYNKKIKIQFFFNCLINLYYIRCYTRNINNIILYLVKMFLFNITLFNICIKILKICINKNNKKDIMFVIDVRSIKLMSLLMCKTNNIFKVKKNIYLILNKKKVLYKRKLDCNINKYKIKLIFIAFKKYIFNEKCKIYNNKHLNNVIKLWKLITPYFLDIRNKLNCILKNIFNKCDSFKLIISVDILLKCHFKFEVVTDNTIIMIFKMIKRNSFIFYNRFCFNKKILLSEVSSFLSFSFSTFSVVLYDCVSETFSRCVTFSSSFLSKSHSLLYSQSSFGAYFPQQKLQQNPQQHKHPQQQKQKQHERRKINYQYHDFYRDVQHSYLLGNVLLFNTFIILNNIEMICVYNVFPPLTPKICLLYAEFICSKIINVITVCGPIANCAALTTIALIIVGVHPLHKVNIPSSFTILKIASKTFFSGGNLPSPVILISATSVGFPANDPTAPAVIPKAAFIAKLGKPSFPITVRRAFNVVLYSGAPADNCILVLTKSNAPIPERPPKANLINLNKLCYIKKNFMFMLNFYGQYFLYKLNIKICCLAIPIKKKLIIIMYFLEKCKFLNKNKILRNFKVHLKIMYYTFIDKKNIKIYYLSISLINLNKNITINFIYIFHQIFSDKKFSKYIYKNILNTTCLKKIFLNKFLIICYCSFIQYLLNLFKQKKLICIIKKIKFIIVIRIKIVNIKHHFFPNKSINNELKKAIFYGIKKFELKKSLIRICKFQKVFLNLFNSVYFKCYKKITINFLSVKLLLHKLIFLNNNLCNLKFSYECFKFFIFIYSLKLLYFQIYRECMYINVLIRKTFRLTCTLLKCFNNILKQNMYICSIRIENKLYDSETYRAIAKFDFEGKNNDELSFPRSAVIKITQMIEGGWWEGTYNGNVGWFPENYVTLIDDDIYEEINSTTPAKSLSSSGDNMKFRNQTIDEFMDFMEKMILENKQIYEELILKLGNIEELKENNDMINFIEISQNLVQYIENILFPKLKETLLLPVADQRIGGVLLSNAKEYKELLKKYCFLHPVIIENLTIINNKKQNLLEDVCNVPLKDIVMGLSSYFRNIEKYANHLLEIDRNSKSNHPDLGDLRRAAAVYRSMANFCLTIRKQKEGQMDFISGKYVSKFGKVCKNIGEIMWLGIVEWKKKDGNCSEERYYGVFENKILIIELIIETATYKLVDSHTTSNIYVRKNVEGKHSFGIGNELENDYIIIVTNDDEFEILSDVFNDMKMIKNINIEQCIMSSPTSPVPQIKNDILIKCNSEKNLDITNSVILREKNQRSNSSVGMTRTECALSSESKKTGSDIIGGIKVNHDLGIACLESDDDYCEPPITPIMGKNTRDVSRLTLSNENRTFDIENNSNIGVPLIVPRPLPPNIILEKYMGIDSMSNVKMRKKSSSCGTEQGDTELLNLIDEFYNAFKVTGVEDLSNSLSDAIIRMEEQGPQLIVADEEKMFIEEIDEKTGEIILKEKTLVDTVYSLRDTIKISILRIKIYELCRSKVCKNYYISTNDLILLTILLNSNIKNINELFDNDSFKKVILLKIDCYYLFIFVYFMVVKPMELGLITNINNNTFFIKNILINKLHFKKFLVKIKKKHLFTLYNALYCLAYVNIKKTISRKLHCHQNENDYPPRCLRVQLKILLRENNNLYYHFSNMNYGDQQRQQTGQQQQQISQSSSHRAQIQQHNQQQQYGLSPINPNPSLLHNQTIGNIQSNMNISVPNTFNRQINQQILQSHFLDPHIQQQSHGIGGTIYSGQTNSGLTSPRIQQQMVSSANQYTGNTQQDQLFSGSQQNFFTHSNTAIPQQQQRYQTIINPMLQQSNISCQQPSLQQTPQVHQLNIHSQNLQQQSHQQNLQQHIQQPIQQQTYDQQQNIQRQNLQQHQNIQQSNIFQQHQHLQQPQIQHNQQIHQLQHNQQHHQQSQHHQQQLLQAHQQLQQQLQHQNQMKIQLEQQEKLRKEQEQRLLLAQQQRQQEEVRKKMKEQQAALKKSEEERIKKEAEERRIAEEEE</sequence>
<reference evidence="16" key="1">
    <citation type="submission" date="2024-02" db="UniProtKB">
        <authorList>
            <consortium name="WormBaseParasite"/>
        </authorList>
    </citation>
    <scope>IDENTIFICATION</scope>
</reference>
<dbReference type="InterPro" id="IPR000742">
    <property type="entry name" value="EGF"/>
</dbReference>
<feature type="disulfide bond" evidence="7">
    <location>
        <begin position="994"/>
        <end position="1003"/>
    </location>
</feature>
<feature type="disulfide bond" evidence="7">
    <location>
        <begin position="955"/>
        <end position="964"/>
    </location>
</feature>
<feature type="transmembrane region" description="Helical" evidence="10">
    <location>
        <begin position="4420"/>
        <end position="4440"/>
    </location>
</feature>
<evidence type="ECO:0000259" key="12">
    <source>
        <dbReference type="PROSITE" id="PS50026"/>
    </source>
</evidence>
<dbReference type="SMART" id="SM00408">
    <property type="entry name" value="IGc2"/>
    <property type="match status" value="4"/>
</dbReference>
<dbReference type="PANTHER" id="PTHR24049:SF22">
    <property type="entry name" value="DROSOPHILA CRUMBS HOMOLOG"/>
    <property type="match status" value="1"/>
</dbReference>
<dbReference type="Gene3D" id="2.30.30.40">
    <property type="entry name" value="SH3 Domains"/>
    <property type="match status" value="1"/>
</dbReference>
<dbReference type="CDD" id="cd00096">
    <property type="entry name" value="Ig"/>
    <property type="match status" value="1"/>
</dbReference>
<feature type="disulfide bond" evidence="7">
    <location>
        <begin position="1079"/>
        <end position="1088"/>
    </location>
</feature>
<dbReference type="SUPFAM" id="SSF49265">
    <property type="entry name" value="Fibronectin type III"/>
    <property type="match status" value="1"/>
</dbReference>
<dbReference type="PROSITE" id="PS00022">
    <property type="entry name" value="EGF_1"/>
    <property type="match status" value="6"/>
</dbReference>
<feature type="disulfide bond" evidence="7">
    <location>
        <begin position="904"/>
        <end position="913"/>
    </location>
</feature>
<dbReference type="PROSITE" id="PS50835">
    <property type="entry name" value="IG_LIKE"/>
    <property type="match status" value="6"/>
</dbReference>
<feature type="domain" description="Ig-like" evidence="13">
    <location>
        <begin position="2433"/>
        <end position="2509"/>
    </location>
</feature>
<feature type="disulfide bond" evidence="7">
    <location>
        <begin position="852"/>
        <end position="861"/>
    </location>
</feature>
<dbReference type="InterPro" id="IPR016187">
    <property type="entry name" value="CTDL_fold"/>
</dbReference>
<proteinExistence type="inferred from homology"/>
<evidence type="ECO:0000259" key="11">
    <source>
        <dbReference type="PROSITE" id="PS50002"/>
    </source>
</evidence>
<feature type="transmembrane region" description="Helical" evidence="10">
    <location>
        <begin position="20"/>
        <end position="41"/>
    </location>
</feature>
<dbReference type="InterPro" id="IPR006150">
    <property type="entry name" value="Cys_repeat_1"/>
</dbReference>
<dbReference type="SUPFAM" id="SSF48065">
    <property type="entry name" value="DBL homology domain (DH-domain)"/>
    <property type="match status" value="1"/>
</dbReference>
<feature type="transmembrane region" description="Helical" evidence="10">
    <location>
        <begin position="2004"/>
        <end position="2024"/>
    </location>
</feature>
<dbReference type="CDD" id="cd00054">
    <property type="entry name" value="EGF_CA"/>
    <property type="match status" value="3"/>
</dbReference>
<evidence type="ECO:0000256" key="1">
    <source>
        <dbReference type="ARBA" id="ARBA00006692"/>
    </source>
</evidence>
<feature type="domain" description="Fibronectin type-III" evidence="14">
    <location>
        <begin position="3160"/>
        <end position="3270"/>
    </location>
</feature>
<dbReference type="SUPFAM" id="SSF48726">
    <property type="entry name" value="Immunoglobulin"/>
    <property type="match status" value="5"/>
</dbReference>
<evidence type="ECO:0000256" key="5">
    <source>
        <dbReference type="ARBA" id="ARBA00022737"/>
    </source>
</evidence>
<feature type="transmembrane region" description="Helical" evidence="10">
    <location>
        <begin position="3815"/>
        <end position="3837"/>
    </location>
</feature>
<dbReference type="InterPro" id="IPR001881">
    <property type="entry name" value="EGF-like_Ca-bd_dom"/>
</dbReference>
<dbReference type="SUPFAM" id="SSF56436">
    <property type="entry name" value="C-type lectin-like"/>
    <property type="match status" value="1"/>
</dbReference>
<evidence type="ECO:0000313" key="15">
    <source>
        <dbReference type="Proteomes" id="UP000035681"/>
    </source>
</evidence>
<feature type="domain" description="SH3" evidence="11">
    <location>
        <begin position="4615"/>
        <end position="4674"/>
    </location>
</feature>
<dbReference type="SMART" id="SM00289">
    <property type="entry name" value="WR1"/>
    <property type="match status" value="7"/>
</dbReference>
<dbReference type="GO" id="GO:0005886">
    <property type="term" value="C:plasma membrane"/>
    <property type="evidence" value="ECO:0007669"/>
    <property type="project" value="TreeGrafter"/>
</dbReference>
<feature type="domain" description="Ig-like" evidence="13">
    <location>
        <begin position="2617"/>
        <end position="2713"/>
    </location>
</feature>
<feature type="transmembrane region" description="Helical" evidence="10">
    <location>
        <begin position="1202"/>
        <end position="1229"/>
    </location>
</feature>
<dbReference type="Pfam" id="PF14604">
    <property type="entry name" value="SH3_9"/>
    <property type="match status" value="1"/>
</dbReference>
<feature type="transmembrane region" description="Helical" evidence="10">
    <location>
        <begin position="1802"/>
        <end position="1821"/>
    </location>
</feature>
<feature type="region of interest" description="Disordered" evidence="9">
    <location>
        <begin position="5513"/>
        <end position="5533"/>
    </location>
</feature>
<dbReference type="Pfam" id="PF13927">
    <property type="entry name" value="Ig_3"/>
    <property type="match status" value="1"/>
</dbReference>
<evidence type="ECO:0000256" key="3">
    <source>
        <dbReference type="ARBA" id="ARBA00022536"/>
    </source>
</evidence>
<dbReference type="InterPro" id="IPR032409">
    <property type="entry name" value="GEF6/7_CC"/>
</dbReference>
<keyword evidence="5" id="KW-0677">Repeat</keyword>
<dbReference type="Pfam" id="PF16523">
    <property type="entry name" value="betaPIX_CC"/>
    <property type="match status" value="1"/>
</dbReference>
<dbReference type="WBParaSite" id="TCONS_00015499.p1">
    <property type="protein sequence ID" value="TCONS_00015499.p1"/>
    <property type="gene ID" value="XLOC_009900"/>
</dbReference>
<dbReference type="Pfam" id="PF07679">
    <property type="entry name" value="I-set"/>
    <property type="match status" value="1"/>
</dbReference>
<dbReference type="Pfam" id="PF14625">
    <property type="entry name" value="Lustrin_cystein"/>
    <property type="match status" value="4"/>
</dbReference>
<dbReference type="Gene3D" id="2.10.25.10">
    <property type="entry name" value="Laminin"/>
    <property type="match status" value="4"/>
</dbReference>
<dbReference type="PANTHER" id="PTHR24049">
    <property type="entry name" value="CRUMBS FAMILY MEMBER"/>
    <property type="match status" value="1"/>
</dbReference>
<dbReference type="InterPro" id="IPR013783">
    <property type="entry name" value="Ig-like_fold"/>
</dbReference>
<keyword evidence="4" id="KW-0732">Signal</keyword>
<feature type="domain" description="Ig-like" evidence="13">
    <location>
        <begin position="2512"/>
        <end position="2613"/>
    </location>
</feature>
<feature type="compositionally biased region" description="Basic and acidic residues" evidence="9">
    <location>
        <begin position="5756"/>
        <end position="5777"/>
    </location>
</feature>
<dbReference type="GO" id="GO:0045197">
    <property type="term" value="P:establishment or maintenance of epithelial cell apical/basal polarity"/>
    <property type="evidence" value="ECO:0007669"/>
    <property type="project" value="TreeGrafter"/>
</dbReference>
<feature type="region of interest" description="Disordered" evidence="9">
    <location>
        <begin position="5614"/>
        <end position="5703"/>
    </location>
</feature>
<dbReference type="SMART" id="SM00326">
    <property type="entry name" value="SH3"/>
    <property type="match status" value="1"/>
</dbReference>
<dbReference type="SMART" id="SM00179">
    <property type="entry name" value="EGF_CA"/>
    <property type="match status" value="3"/>
</dbReference>
<dbReference type="PROSITE" id="PS50002">
    <property type="entry name" value="SH3"/>
    <property type="match status" value="1"/>
</dbReference>
<evidence type="ECO:0000256" key="8">
    <source>
        <dbReference type="PROSITE-ProRule" id="PRU00192"/>
    </source>
</evidence>
<feature type="compositionally biased region" description="Low complexity" evidence="9">
    <location>
        <begin position="5430"/>
        <end position="5460"/>
    </location>
</feature>
<feature type="domain" description="EGF-like" evidence="12">
    <location>
        <begin position="826"/>
        <end position="862"/>
    </location>
</feature>
<keyword evidence="10" id="KW-1133">Transmembrane helix</keyword>
<feature type="region of interest" description="Disordered" evidence="9">
    <location>
        <begin position="5430"/>
        <end position="5473"/>
    </location>
</feature>
<feature type="domain" description="Ig-like" evidence="13">
    <location>
        <begin position="2716"/>
        <end position="2828"/>
    </location>
</feature>
<dbReference type="InterPro" id="IPR001452">
    <property type="entry name" value="SH3_domain"/>
</dbReference>
<evidence type="ECO:0000259" key="13">
    <source>
        <dbReference type="PROSITE" id="PS50835"/>
    </source>
</evidence>
<dbReference type="InterPro" id="IPR036116">
    <property type="entry name" value="FN3_sf"/>
</dbReference>
<feature type="compositionally biased region" description="Polar residues" evidence="9">
    <location>
        <begin position="5523"/>
        <end position="5533"/>
    </location>
</feature>
<accession>A0AAF5DN51</accession>
<keyword evidence="15" id="KW-1185">Reference proteome</keyword>
<dbReference type="SUPFAM" id="SSF57196">
    <property type="entry name" value="EGF/Laminin"/>
    <property type="match status" value="4"/>
</dbReference>
<keyword evidence="6 7" id="KW-1015">Disulfide bond</keyword>
<dbReference type="Proteomes" id="UP000035681">
    <property type="component" value="Unplaced"/>
</dbReference>
<dbReference type="InterPro" id="IPR003961">
    <property type="entry name" value="FN3_dom"/>
</dbReference>
<feature type="domain" description="Ig-like" evidence="13">
    <location>
        <begin position="2217"/>
        <end position="2310"/>
    </location>
</feature>
<comment type="caution">
    <text evidence="7">Lacks conserved residue(s) required for the propagation of feature annotation.</text>
</comment>
<feature type="transmembrane region" description="Helical" evidence="10">
    <location>
        <begin position="53"/>
        <end position="70"/>
    </location>
</feature>
<dbReference type="SUPFAM" id="SSF50044">
    <property type="entry name" value="SH3-domain"/>
    <property type="match status" value="1"/>
</dbReference>
<comment type="similarity">
    <text evidence="1">Belongs to the protein kinase superfamily. CAMK Ser/Thr protein kinase family.</text>
</comment>
<keyword evidence="10" id="KW-0472">Membrane</keyword>
<keyword evidence="2 8" id="KW-0728">SH3 domain</keyword>
<dbReference type="InterPro" id="IPR051022">
    <property type="entry name" value="Notch_Cell-Fate_Det"/>
</dbReference>
<feature type="domain" description="EGF-like" evidence="12">
    <location>
        <begin position="929"/>
        <end position="965"/>
    </location>
</feature>
<evidence type="ECO:0000256" key="9">
    <source>
        <dbReference type="SAM" id="MobiDB-lite"/>
    </source>
</evidence>
<dbReference type="Gene3D" id="2.60.40.10">
    <property type="entry name" value="Immunoglobulins"/>
    <property type="match status" value="7"/>
</dbReference>
<keyword evidence="3 7" id="KW-0245">EGF-like domain</keyword>
<feature type="transmembrane region" description="Helical" evidence="10">
    <location>
        <begin position="121"/>
        <end position="143"/>
    </location>
</feature>
<feature type="domain" description="Ig-like" evidence="13">
    <location>
        <begin position="2323"/>
        <end position="2393"/>
    </location>
</feature>
<dbReference type="GO" id="GO:0032991">
    <property type="term" value="C:protein-containing complex"/>
    <property type="evidence" value="ECO:0007669"/>
    <property type="project" value="TreeGrafter"/>
</dbReference>
<evidence type="ECO:0000259" key="14">
    <source>
        <dbReference type="PROSITE" id="PS50853"/>
    </source>
</evidence>
<dbReference type="PROSITE" id="PS50026">
    <property type="entry name" value="EGF_3"/>
    <property type="match status" value="6"/>
</dbReference>